<dbReference type="Pfam" id="PF24681">
    <property type="entry name" value="Kelch_KLHDC2_KLHL20_DRC7"/>
    <property type="match status" value="1"/>
</dbReference>
<reference evidence="2" key="2">
    <citation type="journal article" date="2007" name="Science">
        <title>Draft genome sequence of the sexually transmitted pathogen Trichomonas vaginalis.</title>
        <authorList>
            <person name="Carlton J.M."/>
            <person name="Hirt R.P."/>
            <person name="Silva J.C."/>
            <person name="Delcher A.L."/>
            <person name="Schatz M."/>
            <person name="Zhao Q."/>
            <person name="Wortman J.R."/>
            <person name="Bidwell S.L."/>
            <person name="Alsmark U.C.M."/>
            <person name="Besteiro S."/>
            <person name="Sicheritz-Ponten T."/>
            <person name="Noel C.J."/>
            <person name="Dacks J.B."/>
            <person name="Foster P.G."/>
            <person name="Simillion C."/>
            <person name="Van de Peer Y."/>
            <person name="Miranda-Saavedra D."/>
            <person name="Barton G.J."/>
            <person name="Westrop G.D."/>
            <person name="Mueller S."/>
            <person name="Dessi D."/>
            <person name="Fiori P.L."/>
            <person name="Ren Q."/>
            <person name="Paulsen I."/>
            <person name="Zhang H."/>
            <person name="Bastida-Corcuera F.D."/>
            <person name="Simoes-Barbosa A."/>
            <person name="Brown M.T."/>
            <person name="Hayes R.D."/>
            <person name="Mukherjee M."/>
            <person name="Okumura C.Y."/>
            <person name="Schneider R."/>
            <person name="Smith A.J."/>
            <person name="Vanacova S."/>
            <person name="Villalvazo M."/>
            <person name="Haas B.J."/>
            <person name="Pertea M."/>
            <person name="Feldblyum T.V."/>
            <person name="Utterback T.R."/>
            <person name="Shu C.L."/>
            <person name="Osoegawa K."/>
            <person name="de Jong P.J."/>
            <person name="Hrdy I."/>
            <person name="Horvathova L."/>
            <person name="Zubacova Z."/>
            <person name="Dolezal P."/>
            <person name="Malik S.B."/>
            <person name="Logsdon J.M. Jr."/>
            <person name="Henze K."/>
            <person name="Gupta A."/>
            <person name="Wang C.C."/>
            <person name="Dunne R.L."/>
            <person name="Upcroft J.A."/>
            <person name="Upcroft P."/>
            <person name="White O."/>
            <person name="Salzberg S.L."/>
            <person name="Tang P."/>
            <person name="Chiu C.-H."/>
            <person name="Lee Y.-S."/>
            <person name="Embley T.M."/>
            <person name="Coombs G.H."/>
            <person name="Mottram J.C."/>
            <person name="Tachezy J."/>
            <person name="Fraser-Liggett C.M."/>
            <person name="Johnson P.J."/>
        </authorList>
    </citation>
    <scope>NUCLEOTIDE SEQUENCE [LARGE SCALE GENOMIC DNA]</scope>
    <source>
        <strain evidence="2">G3</strain>
    </source>
</reference>
<dbReference type="InterPro" id="IPR015915">
    <property type="entry name" value="Kelch-typ_b-propeller"/>
</dbReference>
<name>A2FL51_TRIV3</name>
<dbReference type="InterPro" id="IPR035899">
    <property type="entry name" value="DBL_dom_sf"/>
</dbReference>
<dbReference type="InterPro" id="IPR051092">
    <property type="entry name" value="FYVE_RhoGEF_PH"/>
</dbReference>
<dbReference type="SUPFAM" id="SSF48065">
    <property type="entry name" value="DBL homology domain (DH-domain)"/>
    <property type="match status" value="1"/>
</dbReference>
<protein>
    <submittedName>
        <fullName evidence="2">Kelch motif family protein</fullName>
    </submittedName>
</protein>
<organism evidence="2 3">
    <name type="scientific">Trichomonas vaginalis (strain ATCC PRA-98 / G3)</name>
    <dbReference type="NCBI Taxonomy" id="412133"/>
    <lineage>
        <taxon>Eukaryota</taxon>
        <taxon>Metamonada</taxon>
        <taxon>Parabasalia</taxon>
        <taxon>Trichomonadida</taxon>
        <taxon>Trichomonadidae</taxon>
        <taxon>Trichomonas</taxon>
    </lineage>
</organism>
<dbReference type="eggNOG" id="KOG3522">
    <property type="taxonomic scope" value="Eukaryota"/>
</dbReference>
<dbReference type="RefSeq" id="XP_001307307.1">
    <property type="nucleotide sequence ID" value="XM_001307306.1"/>
</dbReference>
<dbReference type="AlphaFoldDB" id="A2FL51"/>
<proteinExistence type="predicted"/>
<accession>A2FL51</accession>
<dbReference type="KEGG" id="tva:4752109"/>
<dbReference type="InterPro" id="IPR000219">
    <property type="entry name" value="DH_dom"/>
</dbReference>
<dbReference type="SUPFAM" id="SSF50965">
    <property type="entry name" value="Galactose oxidase, central domain"/>
    <property type="match status" value="1"/>
</dbReference>
<dbReference type="SMR" id="A2FL51"/>
<dbReference type="PANTHER" id="PTHR12673:SF159">
    <property type="entry name" value="LD03170P"/>
    <property type="match status" value="1"/>
</dbReference>
<keyword evidence="3" id="KW-1185">Reference proteome</keyword>
<dbReference type="VEuPathDB" id="TrichDB:TVAG_068450"/>
<dbReference type="EMBL" id="DS113861">
    <property type="protein sequence ID" value="EAX94377.1"/>
    <property type="molecule type" value="Genomic_DNA"/>
</dbReference>
<dbReference type="SMART" id="SM00325">
    <property type="entry name" value="RhoGEF"/>
    <property type="match status" value="1"/>
</dbReference>
<reference evidence="2" key="1">
    <citation type="submission" date="2006-10" db="EMBL/GenBank/DDBJ databases">
        <authorList>
            <person name="Amadeo P."/>
            <person name="Zhao Q."/>
            <person name="Wortman J."/>
            <person name="Fraser-Liggett C."/>
            <person name="Carlton J."/>
        </authorList>
    </citation>
    <scope>NUCLEOTIDE SEQUENCE</scope>
    <source>
        <strain evidence="2">G3</strain>
    </source>
</reference>
<dbReference type="InterPro" id="IPR011043">
    <property type="entry name" value="Gal_Oxase/kelch_b-propeller"/>
</dbReference>
<dbReference type="InParanoid" id="A2FL51"/>
<dbReference type="PANTHER" id="PTHR12673">
    <property type="entry name" value="FACIOGENITAL DYSPLASIA PROTEIN"/>
    <property type="match status" value="1"/>
</dbReference>
<gene>
    <name evidence="2" type="ORF">TVAG_068450</name>
</gene>
<dbReference type="GO" id="GO:0005737">
    <property type="term" value="C:cytoplasm"/>
    <property type="evidence" value="ECO:0000318"/>
    <property type="project" value="GO_Central"/>
</dbReference>
<sequence>MDLPSWASFCKIKVVYKNIQSLVSYISIKDFEVSELIQFISDEINIKGQFQLFLRTPNTILNIESGHITDLLEHIAIIPSGSFELQKIETFLELRDTILYPINTFTIPICTFQGEFVMDYTVNLHTPIRIIDICYSLSNMFDVDSDQFIPSTYTGEKIIETMPINLILQNKVYIAANLEKNHLKSARKRANVVTEILKNEELYLKSLNLIMQYIIPFINKYSILNTRVETIFESFYMTAMIIHQDSLKAFQENGTSFFSTYGTALLKLAMDLNSYNDYVSIFPSLKDAIVTQREKNPQFAAEYAKIEAIPELNGLEIISLLVRPVQRAPNYRSHILRLIEATPPGHPDYSALFIALEKMNDTRRQQDKCEQEENSEFNLQKELPGYKLPDNEFYVDSYKVTSAVGANKIFVLSSNWFRILSPSYADIYKFEYIDTNVRRVGSSVFISHPTIKKPIKYIFEQEKFAKEFDDVMQETSQWNGRMNSAHEPGLKWKKLSIAPMKIQRASAVFLNEKFYVIGGRDECGIVSNKMMIFDGQSWAVEELPFPARHDLVSYSEGQALYMYGGEGPSGQLSDFWVYQEGEWKELPGIPELCGSGLAMCGWHGTGLILSGGSPFKTYYFDFEKQEWSRICEKSPIPDLKFHSMHELNRRVYIVGGNDNSTTYVMTSLALGWIEFNILGIEPTPRIGHSLFVAKEHIWLFGGAGSSIPFCLAPVGQWFVFKNEYQFPKSISFASVAISDNNIYVFGGRTDDGISDQLYTLEFLRTNVIDSDYLQSVCN</sequence>
<dbReference type="Gene3D" id="1.20.900.10">
    <property type="entry name" value="Dbl homology (DH) domain"/>
    <property type="match status" value="1"/>
</dbReference>
<evidence type="ECO:0000313" key="2">
    <source>
        <dbReference type="EMBL" id="EAX94377.1"/>
    </source>
</evidence>
<dbReference type="Pfam" id="PF00621">
    <property type="entry name" value="RhoGEF"/>
    <property type="match status" value="1"/>
</dbReference>
<dbReference type="VEuPathDB" id="TrichDB:TVAGG3_0847040"/>
<dbReference type="PROSITE" id="PS50010">
    <property type="entry name" value="DH_2"/>
    <property type="match status" value="1"/>
</dbReference>
<evidence type="ECO:0000313" key="3">
    <source>
        <dbReference type="Proteomes" id="UP000001542"/>
    </source>
</evidence>
<dbReference type="Proteomes" id="UP000001542">
    <property type="component" value="Unassembled WGS sequence"/>
</dbReference>
<dbReference type="OrthoDB" id="4066896at2759"/>
<dbReference type="GO" id="GO:0005085">
    <property type="term" value="F:guanyl-nucleotide exchange factor activity"/>
    <property type="evidence" value="ECO:0000318"/>
    <property type="project" value="GO_Central"/>
</dbReference>
<feature type="domain" description="DH" evidence="1">
    <location>
        <begin position="188"/>
        <end position="369"/>
    </location>
</feature>
<evidence type="ECO:0000259" key="1">
    <source>
        <dbReference type="PROSITE" id="PS50010"/>
    </source>
</evidence>
<dbReference type="Gene3D" id="2.120.10.80">
    <property type="entry name" value="Kelch-type beta propeller"/>
    <property type="match status" value="2"/>
</dbReference>